<sequence length="577" mass="62009">MKTMKNFILLLALTLGFAACEKDEDKIYLSSLEAGELVATESNVVLLQENSKDIVLSLAWTKDALQISDPGLSAIDVTIQTLQVSTTEDFSGVVNESSENSLSKAYTGAALNALAKSIGATPDVANNVYFRLAARTGNNMIPVYSNIVKVSVTPYTIDMGMGYILNTDKEETGVVLYSDASDGDYKGFMGLTPWYNFYLKEGNGAVWGNDGVTGTAFVLSSEDDDEKRWNCWSPGIGGCYYVDVNVNTKLWSALYIPSLTLAGDLSGEMTFDRPNTKWTYAFNAVQAGNITLQISGTGKLYDSSTGTDDAAAKNTPVGFGQSGETLTFGAQADNITVNVPAAGECTLTIDLSNSKQWTVEVSSGSAEPEPEPEPARETLYMLGISEGEGGWNFNHHLRLYNENNLGYAGVADVNAPWGYQIGIEDGNWSAVYTLDEGDADAGILAFEVGDGAVNIPAPDGGLYFFDVSLKALTYNSRALGREIYIAGLNKLEDEDWTFEPLPATSTSGVFSSSITITQPSAWGFKIYLFDGNWDYVYGGSAGKLYYKGADGITDDATLAPGTYTLTVDLINATYTIE</sequence>
<dbReference type="Pfam" id="PF17141">
    <property type="entry name" value="DUF5114"/>
    <property type="match status" value="1"/>
</dbReference>
<evidence type="ECO:0000259" key="2">
    <source>
        <dbReference type="Pfam" id="PF17138"/>
    </source>
</evidence>
<reference evidence="5" key="1">
    <citation type="submission" date="2023-03" db="EMBL/GenBank/DDBJ databases">
        <title>DFI Biobank Strains.</title>
        <authorList>
            <person name="Mostad J."/>
            <person name="Paddock L."/>
            <person name="Medina S."/>
            <person name="Waligurski E."/>
            <person name="Barat B."/>
            <person name="Smith R."/>
            <person name="Burgo V."/>
            <person name="Metcalfe C."/>
            <person name="Woodson C."/>
            <person name="Sundararajan A."/>
            <person name="Ramaswamy R."/>
            <person name="Lin H."/>
            <person name="Pamer E.G."/>
        </authorList>
    </citation>
    <scope>NUCLEOTIDE SEQUENCE</scope>
    <source>
        <strain evidence="5">DFI.9.5</strain>
    </source>
</reference>
<dbReference type="Proteomes" id="UP001221924">
    <property type="component" value="Unassembled WGS sequence"/>
</dbReference>
<protein>
    <submittedName>
        <fullName evidence="5">DUF5114 domain-containing protein</fullName>
    </submittedName>
</protein>
<proteinExistence type="predicted"/>
<name>A0AAW6M522_9BACE</name>
<dbReference type="AlphaFoldDB" id="A0AAW6M522"/>
<dbReference type="InterPro" id="IPR058350">
    <property type="entry name" value="DUF8037"/>
</dbReference>
<dbReference type="PROSITE" id="PS51257">
    <property type="entry name" value="PROKAR_LIPOPROTEIN"/>
    <property type="match status" value="1"/>
</dbReference>
<accession>A0AAW6M522</accession>
<comment type="caution">
    <text evidence="5">The sequence shown here is derived from an EMBL/GenBank/DDBJ whole genome shotgun (WGS) entry which is preliminary data.</text>
</comment>
<gene>
    <name evidence="5" type="ORF">PZH42_07890</name>
</gene>
<evidence type="ECO:0000313" key="5">
    <source>
        <dbReference type="EMBL" id="MDE8694025.1"/>
    </source>
</evidence>
<feature type="domain" description="DUF5114" evidence="3">
    <location>
        <begin position="261"/>
        <end position="361"/>
    </location>
</feature>
<feature type="domain" description="DUF8037" evidence="4">
    <location>
        <begin position="378"/>
        <end position="476"/>
    </location>
</feature>
<dbReference type="InterPro" id="IPR033404">
    <property type="entry name" value="DUF5111"/>
</dbReference>
<organism evidence="5 6">
    <name type="scientific">Bacteroides cellulosilyticus</name>
    <dbReference type="NCBI Taxonomy" id="246787"/>
    <lineage>
        <taxon>Bacteria</taxon>
        <taxon>Pseudomonadati</taxon>
        <taxon>Bacteroidota</taxon>
        <taxon>Bacteroidia</taxon>
        <taxon>Bacteroidales</taxon>
        <taxon>Bacteroidaceae</taxon>
        <taxon>Bacteroides</taxon>
    </lineage>
</organism>
<evidence type="ECO:0000259" key="4">
    <source>
        <dbReference type="Pfam" id="PF26123"/>
    </source>
</evidence>
<evidence type="ECO:0000259" key="1">
    <source>
        <dbReference type="Pfam" id="PF14292"/>
    </source>
</evidence>
<evidence type="ECO:0000313" key="6">
    <source>
        <dbReference type="Proteomes" id="UP001221924"/>
    </source>
</evidence>
<dbReference type="InterPro" id="IPR025970">
    <property type="entry name" value="SusE"/>
</dbReference>
<dbReference type="EMBL" id="JARFID010000005">
    <property type="protein sequence ID" value="MDE8694025.1"/>
    <property type="molecule type" value="Genomic_DNA"/>
</dbReference>
<dbReference type="Pfam" id="PF14292">
    <property type="entry name" value="SusE"/>
    <property type="match status" value="1"/>
</dbReference>
<feature type="domain" description="DUF5111" evidence="2">
    <location>
        <begin position="158"/>
        <end position="256"/>
    </location>
</feature>
<feature type="domain" description="SusE outer membrane protein" evidence="1">
    <location>
        <begin position="22"/>
        <end position="132"/>
    </location>
</feature>
<evidence type="ECO:0000259" key="3">
    <source>
        <dbReference type="Pfam" id="PF17141"/>
    </source>
</evidence>
<dbReference type="Pfam" id="PF26123">
    <property type="entry name" value="DUF8037"/>
    <property type="match status" value="1"/>
</dbReference>
<dbReference type="InterPro" id="IPR033407">
    <property type="entry name" value="DUF5114"/>
</dbReference>
<dbReference type="RefSeq" id="WP_149933743.1">
    <property type="nucleotide sequence ID" value="NZ_CAXKYC010000002.1"/>
</dbReference>
<dbReference type="Pfam" id="PF17138">
    <property type="entry name" value="DUF5111"/>
    <property type="match status" value="1"/>
</dbReference>